<feature type="region of interest" description="Disordered" evidence="1">
    <location>
        <begin position="105"/>
        <end position="129"/>
    </location>
</feature>
<accession>A0AAV0RLG3</accession>
<evidence type="ECO:0000259" key="2">
    <source>
        <dbReference type="Pfam" id="PF25071"/>
    </source>
</evidence>
<dbReference type="AlphaFoldDB" id="A0AAV0RLG3"/>
<reference evidence="3" key="1">
    <citation type="submission" date="2022-08" db="EMBL/GenBank/DDBJ databases">
        <authorList>
            <person name="Gutierrez-Valencia J."/>
        </authorList>
    </citation>
    <scope>NUCLEOTIDE SEQUENCE</scope>
</reference>
<evidence type="ECO:0000256" key="1">
    <source>
        <dbReference type="SAM" id="MobiDB-lite"/>
    </source>
</evidence>
<sequence>MADWRRGGVGLREEDGDGMKDGLREAIGEAAANENGNESKGGLKEKTLQIFEDFLTRVAKLEELGAVANRYLSGFQQSLGLLVKALESDWAVLSENIGLWITAEVTNPEHDDRPEGQEEQGKPVTHSLV</sequence>
<dbReference type="Proteomes" id="UP001154282">
    <property type="component" value="Unassembled WGS sequence"/>
</dbReference>
<protein>
    <recommendedName>
        <fullName evidence="2">DUF7795 domain-containing protein</fullName>
    </recommendedName>
</protein>
<keyword evidence="4" id="KW-1185">Reference proteome</keyword>
<feature type="domain" description="DUF7795" evidence="2">
    <location>
        <begin position="43"/>
        <end position="84"/>
    </location>
</feature>
<evidence type="ECO:0000313" key="4">
    <source>
        <dbReference type="Proteomes" id="UP001154282"/>
    </source>
</evidence>
<feature type="region of interest" description="Disordered" evidence="1">
    <location>
        <begin position="1"/>
        <end position="21"/>
    </location>
</feature>
<comment type="caution">
    <text evidence="3">The sequence shown here is derived from an EMBL/GenBank/DDBJ whole genome shotgun (WGS) entry which is preliminary data.</text>
</comment>
<organism evidence="3 4">
    <name type="scientific">Linum tenue</name>
    <dbReference type="NCBI Taxonomy" id="586396"/>
    <lineage>
        <taxon>Eukaryota</taxon>
        <taxon>Viridiplantae</taxon>
        <taxon>Streptophyta</taxon>
        <taxon>Embryophyta</taxon>
        <taxon>Tracheophyta</taxon>
        <taxon>Spermatophyta</taxon>
        <taxon>Magnoliopsida</taxon>
        <taxon>eudicotyledons</taxon>
        <taxon>Gunneridae</taxon>
        <taxon>Pentapetalae</taxon>
        <taxon>rosids</taxon>
        <taxon>fabids</taxon>
        <taxon>Malpighiales</taxon>
        <taxon>Linaceae</taxon>
        <taxon>Linum</taxon>
    </lineage>
</organism>
<dbReference type="Pfam" id="PF25071">
    <property type="entry name" value="DUF7795"/>
    <property type="match status" value="1"/>
</dbReference>
<dbReference type="InterPro" id="IPR056697">
    <property type="entry name" value="DUF7795"/>
</dbReference>
<gene>
    <name evidence="3" type="ORF">LITE_LOCUS48337</name>
</gene>
<proteinExistence type="predicted"/>
<name>A0AAV0RLG3_9ROSI</name>
<dbReference type="EMBL" id="CAMGYJ010000011">
    <property type="protein sequence ID" value="CAI0557364.1"/>
    <property type="molecule type" value="Genomic_DNA"/>
</dbReference>
<evidence type="ECO:0000313" key="3">
    <source>
        <dbReference type="EMBL" id="CAI0557364.1"/>
    </source>
</evidence>
<feature type="compositionally biased region" description="Basic and acidic residues" evidence="1">
    <location>
        <begin position="107"/>
        <end position="121"/>
    </location>
</feature>